<dbReference type="PANTHER" id="PTHR41913">
    <property type="entry name" value="DUF1684 DOMAIN-CONTAINING PROTEIN"/>
    <property type="match status" value="1"/>
</dbReference>
<dbReference type="InterPro" id="IPR012467">
    <property type="entry name" value="DUF1684"/>
</dbReference>
<sequence length="197" mass="23190">MLLTFSFLTGFGQSDEDAILEIREHRKKQEKEFRDPDTSPLEKRDRRHFAGLKYYPIDLSYRVKATFVKTENPVLFKMQTTTTRLPEYVKYGEVHFNLQGKDLVLEVYQSQDLKKRKEYEDYLFIPFTDETNGEETYDVGRYIDFRIPKGDEVIIDFNKCYNPSCSYSPKFSCPIPPVVNAVPLSVRAGEKRFKESH</sequence>
<comment type="caution">
    <text evidence="1">The sequence shown here is derived from an EMBL/GenBank/DDBJ whole genome shotgun (WGS) entry which is preliminary data.</text>
</comment>
<organism evidence="1 2">
    <name type="scientific">Chryseolinea lacunae</name>
    <dbReference type="NCBI Taxonomy" id="2801331"/>
    <lineage>
        <taxon>Bacteria</taxon>
        <taxon>Pseudomonadati</taxon>
        <taxon>Bacteroidota</taxon>
        <taxon>Cytophagia</taxon>
        <taxon>Cytophagales</taxon>
        <taxon>Fulvivirgaceae</taxon>
        <taxon>Chryseolinea</taxon>
    </lineage>
</organism>
<protein>
    <submittedName>
        <fullName evidence="1">DUF1684 domain-containing protein</fullName>
    </submittedName>
</protein>
<reference evidence="1 2" key="1">
    <citation type="submission" date="2021-01" db="EMBL/GenBank/DDBJ databases">
        <title>Chryseolinea sp. Jin1 Genome sequencing and assembly.</title>
        <authorList>
            <person name="Kim I."/>
        </authorList>
    </citation>
    <scope>NUCLEOTIDE SEQUENCE [LARGE SCALE GENOMIC DNA]</scope>
    <source>
        <strain evidence="1 2">Jin1</strain>
    </source>
</reference>
<keyword evidence="2" id="KW-1185">Reference proteome</keyword>
<evidence type="ECO:0000313" key="1">
    <source>
        <dbReference type="EMBL" id="MBL0743591.1"/>
    </source>
</evidence>
<dbReference type="EMBL" id="JAERRB010000007">
    <property type="protein sequence ID" value="MBL0743591.1"/>
    <property type="molecule type" value="Genomic_DNA"/>
</dbReference>
<dbReference type="PANTHER" id="PTHR41913:SF1">
    <property type="entry name" value="DUF1684 DOMAIN-CONTAINING PROTEIN"/>
    <property type="match status" value="1"/>
</dbReference>
<dbReference type="RefSeq" id="WP_202012933.1">
    <property type="nucleotide sequence ID" value="NZ_JAERRB010000007.1"/>
</dbReference>
<dbReference type="Pfam" id="PF07920">
    <property type="entry name" value="DUF1684"/>
    <property type="match status" value="1"/>
</dbReference>
<evidence type="ECO:0000313" key="2">
    <source>
        <dbReference type="Proteomes" id="UP000613030"/>
    </source>
</evidence>
<gene>
    <name evidence="1" type="ORF">JI741_20325</name>
</gene>
<proteinExistence type="predicted"/>
<name>A0ABS1KVW4_9BACT</name>
<accession>A0ABS1KVW4</accession>
<dbReference type="Proteomes" id="UP000613030">
    <property type="component" value="Unassembled WGS sequence"/>
</dbReference>